<name>A0A6B3MZF2_9CYAN</name>
<dbReference type="Pfam" id="PF00498">
    <property type="entry name" value="FHA"/>
    <property type="match status" value="1"/>
</dbReference>
<reference evidence="2" key="1">
    <citation type="submission" date="2019-11" db="EMBL/GenBank/DDBJ databases">
        <title>Genomic insights into an expanded diversity of filamentous marine cyanobacteria reveals the extraordinary biosynthetic potential of Moorea and Okeania.</title>
        <authorList>
            <person name="Ferreira Leao T."/>
            <person name="Wang M."/>
            <person name="Moss N."/>
            <person name="Da Silva R."/>
            <person name="Sanders J."/>
            <person name="Nurk S."/>
            <person name="Gurevich A."/>
            <person name="Humphrey G."/>
            <person name="Reher R."/>
            <person name="Zhu Q."/>
            <person name="Belda-Ferre P."/>
            <person name="Glukhov E."/>
            <person name="Rex R."/>
            <person name="Dorrestein P.C."/>
            <person name="Knight R."/>
            <person name="Pevzner P."/>
            <person name="Gerwick W.H."/>
            <person name="Gerwick L."/>
        </authorList>
    </citation>
    <scope>NUCLEOTIDE SEQUENCE</scope>
    <source>
        <strain evidence="2">SIO1C4</strain>
    </source>
</reference>
<evidence type="ECO:0000259" key="1">
    <source>
        <dbReference type="PROSITE" id="PS50006"/>
    </source>
</evidence>
<dbReference type="SMART" id="SM00240">
    <property type="entry name" value="FHA"/>
    <property type="match status" value="1"/>
</dbReference>
<comment type="caution">
    <text evidence="2">The sequence shown here is derived from an EMBL/GenBank/DDBJ whole genome shotgun (WGS) entry which is preliminary data.</text>
</comment>
<dbReference type="PROSITE" id="PS50006">
    <property type="entry name" value="FHA_DOMAIN"/>
    <property type="match status" value="1"/>
</dbReference>
<dbReference type="Pfam" id="PF12770">
    <property type="entry name" value="CHAT"/>
    <property type="match status" value="1"/>
</dbReference>
<accession>A0A6B3MZF2</accession>
<sequence>MSSGIKNPCLSLALNRLNAPGAANLAIWVLKAPYPGGMVHHDSVWPQTLTRRWLAWQEMFALGSSPHIPIKAYDNQSSRDYLSDSDLPSSEHATSYSGRLMQNLGIDLWSWLFQGPIQNAFERSRGIASGQNKLLRLRLEIRDPNFIPLPWEIMQPMAGKPAISLAQQLLFSRTTSDVEPLESFKPKNQALNILLVLGQNEAQSSNSAVRLQLEQEAQALGNVLKAGGINASNDIWLAPVACHVEKLLQPTPAQLIDALETGDYNILFYAGHGEPAPDGGLLFLRPDSTINGTELAQVLVRTQVTLAVFNACWGAQPEQVGGQTIERSSLAEVLIHHGVPSVLGMRDSIADNEALSFIQAFAQALAARMPIDQAVAVARQQLLMLYKFNQPAWTLPVLYMHPEFEGELLKPIEEGITELPSMSPSWLEVPAPNAYVRSLGQTDQIWQIRGGLMRVGRLSENDLVIRERWASQKHAEIICRETFNSQNSAPTYFLRDFSRWGTYILRPDDGWQVVHHQEVPLQSGIQLKFGSHHGQIHEFVIESSEPVG</sequence>
<dbReference type="InterPro" id="IPR008984">
    <property type="entry name" value="SMAD_FHA_dom_sf"/>
</dbReference>
<dbReference type="Gene3D" id="2.60.200.20">
    <property type="match status" value="1"/>
</dbReference>
<dbReference type="EMBL" id="JAAHFQ010000051">
    <property type="protein sequence ID" value="NER26816.1"/>
    <property type="molecule type" value="Genomic_DNA"/>
</dbReference>
<evidence type="ECO:0000313" key="2">
    <source>
        <dbReference type="EMBL" id="NER26816.1"/>
    </source>
</evidence>
<dbReference type="AlphaFoldDB" id="A0A6B3MZF2"/>
<dbReference type="InterPro" id="IPR024983">
    <property type="entry name" value="CHAT_dom"/>
</dbReference>
<dbReference type="InterPro" id="IPR000253">
    <property type="entry name" value="FHA_dom"/>
</dbReference>
<gene>
    <name evidence="2" type="ORF">F6J89_04095</name>
</gene>
<protein>
    <submittedName>
        <fullName evidence="2">CHAT domain-containing protein</fullName>
    </submittedName>
</protein>
<dbReference type="CDD" id="cd00060">
    <property type="entry name" value="FHA"/>
    <property type="match status" value="1"/>
</dbReference>
<organism evidence="2">
    <name type="scientific">Symploca sp. SIO1C4</name>
    <dbReference type="NCBI Taxonomy" id="2607765"/>
    <lineage>
        <taxon>Bacteria</taxon>
        <taxon>Bacillati</taxon>
        <taxon>Cyanobacteriota</taxon>
        <taxon>Cyanophyceae</taxon>
        <taxon>Coleofasciculales</taxon>
        <taxon>Coleofasciculaceae</taxon>
        <taxon>Symploca</taxon>
    </lineage>
</organism>
<proteinExistence type="predicted"/>
<dbReference type="SUPFAM" id="SSF49879">
    <property type="entry name" value="SMAD/FHA domain"/>
    <property type="match status" value="1"/>
</dbReference>
<feature type="domain" description="FHA" evidence="1">
    <location>
        <begin position="453"/>
        <end position="504"/>
    </location>
</feature>